<dbReference type="GO" id="GO:0006814">
    <property type="term" value="P:sodium ion transport"/>
    <property type="evidence" value="ECO:0007669"/>
    <property type="project" value="UniProtKB-KW"/>
</dbReference>
<keyword evidence="13" id="KW-1185">Reference proteome</keyword>
<reference evidence="12 13" key="1">
    <citation type="submission" date="2019-05" db="EMBL/GenBank/DDBJ databases">
        <title>Sulfitobacter sabulilitoris sp. nov., isolated from a marine sand.</title>
        <authorList>
            <person name="Yoon J.-H."/>
        </authorList>
    </citation>
    <scope>NUCLEOTIDE SEQUENCE [LARGE SCALE GENOMIC DNA]</scope>
    <source>
        <strain evidence="12 13">HSMS-29</strain>
    </source>
</reference>
<dbReference type="EMBL" id="VANS01000003">
    <property type="protein sequence ID" value="TMM51883.1"/>
    <property type="molecule type" value="Genomic_DNA"/>
</dbReference>
<dbReference type="InterPro" id="IPR006153">
    <property type="entry name" value="Cation/H_exchanger_TM"/>
</dbReference>
<protein>
    <submittedName>
        <fullName evidence="12">Cation:proton antiporter</fullName>
    </submittedName>
</protein>
<accession>A0A5S3PDD6</accession>
<feature type="domain" description="Cation/H+ exchanger transmembrane" evidence="11">
    <location>
        <begin position="12"/>
        <end position="401"/>
    </location>
</feature>
<dbReference type="PANTHER" id="PTHR43562">
    <property type="entry name" value="NAPA-TYPE SODIUM/HYDROGEN ANTIPORTER"/>
    <property type="match status" value="1"/>
</dbReference>
<dbReference type="GO" id="GO:0016020">
    <property type="term" value="C:membrane"/>
    <property type="evidence" value="ECO:0007669"/>
    <property type="project" value="UniProtKB-SubCell"/>
</dbReference>
<dbReference type="GO" id="GO:1902600">
    <property type="term" value="P:proton transmembrane transport"/>
    <property type="evidence" value="ECO:0007669"/>
    <property type="project" value="InterPro"/>
</dbReference>
<dbReference type="Pfam" id="PF00999">
    <property type="entry name" value="Na_H_Exchanger"/>
    <property type="match status" value="1"/>
</dbReference>
<evidence type="ECO:0000256" key="6">
    <source>
        <dbReference type="ARBA" id="ARBA00023053"/>
    </source>
</evidence>
<keyword evidence="2" id="KW-0813">Transport</keyword>
<feature type="transmembrane region" description="Helical" evidence="10">
    <location>
        <begin position="378"/>
        <end position="397"/>
    </location>
</feature>
<sequence length="406" mass="42493">MDFFYILLVLLVLTRAFGELAERLSQPSLVGELIAGVGLGSIVATFPDDFAAIAVIADNTVFASITDLGMFFLMLFAGIEMQPKKMAERSAASVVIAIGGMVLPLGLGLLLGVAFLPDTPLRAAQCLFLGTALAITAVPATVRILADLGKLDTPFGETIVSAAVFDDVFSLVLLASLTGMIEAGGLPDLATLAILSGQVVLFFVITILTGVYIFPWGGRLMTRLKVHEIEMSAMLVGAFAFAVLAELLHLHFIVGAFVAGLFFGRNTIDEASYDRLEKSISAITFGFLAPIFFASIGMEIDFSSVLDAPLFVTLLIVCAFVGKIAGSGIAARAFGFSRVEATCIGVGMSPRGAVELVIAGIALDAGLFATGGGVVPHIFSAVVVMSVVTTVVSPIILSRIFRMQPG</sequence>
<dbReference type="OrthoDB" id="9793589at2"/>
<dbReference type="RefSeq" id="WP_138662953.1">
    <property type="nucleotide sequence ID" value="NZ_VANS01000003.1"/>
</dbReference>
<evidence type="ECO:0000256" key="9">
    <source>
        <dbReference type="ARBA" id="ARBA00023201"/>
    </source>
</evidence>
<feature type="transmembrane region" description="Helical" evidence="10">
    <location>
        <begin position="50"/>
        <end position="79"/>
    </location>
</feature>
<evidence type="ECO:0000256" key="10">
    <source>
        <dbReference type="SAM" id="Phobius"/>
    </source>
</evidence>
<evidence type="ECO:0000256" key="8">
    <source>
        <dbReference type="ARBA" id="ARBA00023136"/>
    </source>
</evidence>
<feature type="transmembrane region" description="Helical" evidence="10">
    <location>
        <begin position="158"/>
        <end position="177"/>
    </location>
</feature>
<organism evidence="12 13">
    <name type="scientific">Sulfitobacter sabulilitoris</name>
    <dbReference type="NCBI Taxonomy" id="2562655"/>
    <lineage>
        <taxon>Bacteria</taxon>
        <taxon>Pseudomonadati</taxon>
        <taxon>Pseudomonadota</taxon>
        <taxon>Alphaproteobacteria</taxon>
        <taxon>Rhodobacterales</taxon>
        <taxon>Roseobacteraceae</taxon>
        <taxon>Sulfitobacter</taxon>
    </lineage>
</organism>
<keyword evidence="4 10" id="KW-0812">Transmembrane</keyword>
<dbReference type="InterPro" id="IPR038770">
    <property type="entry name" value="Na+/solute_symporter_sf"/>
</dbReference>
<keyword evidence="9" id="KW-0739">Sodium transport</keyword>
<dbReference type="Proteomes" id="UP000309550">
    <property type="component" value="Unassembled WGS sequence"/>
</dbReference>
<keyword evidence="5 10" id="KW-1133">Transmembrane helix</keyword>
<keyword evidence="6" id="KW-0915">Sodium</keyword>
<feature type="transmembrane region" description="Helical" evidence="10">
    <location>
        <begin position="280"/>
        <end position="298"/>
    </location>
</feature>
<evidence type="ECO:0000256" key="1">
    <source>
        <dbReference type="ARBA" id="ARBA00004141"/>
    </source>
</evidence>
<proteinExistence type="predicted"/>
<keyword evidence="7" id="KW-0406">Ion transport</keyword>
<evidence type="ECO:0000256" key="2">
    <source>
        <dbReference type="ARBA" id="ARBA00022448"/>
    </source>
</evidence>
<feature type="transmembrane region" description="Helical" evidence="10">
    <location>
        <begin position="189"/>
        <end position="214"/>
    </location>
</feature>
<dbReference type="GO" id="GO:0015297">
    <property type="term" value="F:antiporter activity"/>
    <property type="evidence" value="ECO:0007669"/>
    <property type="project" value="UniProtKB-KW"/>
</dbReference>
<keyword evidence="8 10" id="KW-0472">Membrane</keyword>
<evidence type="ECO:0000256" key="5">
    <source>
        <dbReference type="ARBA" id="ARBA00022989"/>
    </source>
</evidence>
<evidence type="ECO:0000259" key="11">
    <source>
        <dbReference type="Pfam" id="PF00999"/>
    </source>
</evidence>
<evidence type="ECO:0000256" key="3">
    <source>
        <dbReference type="ARBA" id="ARBA00022449"/>
    </source>
</evidence>
<evidence type="ECO:0000256" key="7">
    <source>
        <dbReference type="ARBA" id="ARBA00023065"/>
    </source>
</evidence>
<name>A0A5S3PDD6_9RHOB</name>
<feature type="transmembrane region" description="Helical" evidence="10">
    <location>
        <begin position="127"/>
        <end position="146"/>
    </location>
</feature>
<dbReference type="Gene3D" id="1.20.1530.20">
    <property type="match status" value="1"/>
</dbReference>
<evidence type="ECO:0000313" key="13">
    <source>
        <dbReference type="Proteomes" id="UP000309550"/>
    </source>
</evidence>
<feature type="transmembrane region" description="Helical" evidence="10">
    <location>
        <begin position="91"/>
        <end position="115"/>
    </location>
</feature>
<feature type="transmembrane region" description="Helical" evidence="10">
    <location>
        <begin position="310"/>
        <end position="331"/>
    </location>
</feature>
<dbReference type="PANTHER" id="PTHR43562:SF3">
    <property type="entry name" value="SODIUM ION_PROTON EXCHANGER (EUROFUNG)"/>
    <property type="match status" value="1"/>
</dbReference>
<comment type="subcellular location">
    <subcellularLocation>
        <location evidence="1">Membrane</location>
        <topology evidence="1">Multi-pass membrane protein</topology>
    </subcellularLocation>
</comment>
<comment type="caution">
    <text evidence="12">The sequence shown here is derived from an EMBL/GenBank/DDBJ whole genome shotgun (WGS) entry which is preliminary data.</text>
</comment>
<evidence type="ECO:0000313" key="12">
    <source>
        <dbReference type="EMBL" id="TMM51883.1"/>
    </source>
</evidence>
<evidence type="ECO:0000256" key="4">
    <source>
        <dbReference type="ARBA" id="ARBA00022692"/>
    </source>
</evidence>
<keyword evidence="3" id="KW-0050">Antiport</keyword>
<dbReference type="AlphaFoldDB" id="A0A5S3PDD6"/>
<gene>
    <name evidence="12" type="ORF">FDT80_14195</name>
</gene>